<feature type="coiled-coil region" evidence="1">
    <location>
        <begin position="49"/>
        <end position="176"/>
    </location>
</feature>
<dbReference type="STRING" id="1121428.DESHY_20035"/>
<evidence type="ECO:0000313" key="4">
    <source>
        <dbReference type="Proteomes" id="UP000009315"/>
    </source>
</evidence>
<dbReference type="EMBL" id="CAOS01000009">
    <property type="protein sequence ID" value="CCO08166.1"/>
    <property type="molecule type" value="Genomic_DNA"/>
</dbReference>
<keyword evidence="4" id="KW-1185">Reference proteome</keyword>
<dbReference type="Gene3D" id="1.20.1600.10">
    <property type="entry name" value="Outer membrane efflux proteins (OEP)"/>
    <property type="match status" value="2"/>
</dbReference>
<dbReference type="OrthoDB" id="1785804at2"/>
<dbReference type="RefSeq" id="WP_008411414.1">
    <property type="nucleotide sequence ID" value="NZ_CAOS01000009.1"/>
</dbReference>
<sequence>MQKTLIILLSLLFVLQGLPASAATDAGSTPTVLTLEQARALALANSRELQKYETAADRAKYQKQQTADQTDDAYDRYNSLSNQYSSLSEQYDQLLADGDTAGAAAIKAKLEQIEEAMETQYDKIAAASGDEEDAADNYEDAMQEAAKYRKKLAYLVEELYTTILSQEAALAALEKECYLKQQLLMQARQKLVLGSSTQLAADQAAAELIDLQKSISEQAGQIKINKGMLNDMIGRNFSDELTLTPFEVPGTFELPAEDMLLSDAAQSYDRLWQLARDINNLEDDLDEAEDYYRSLLLRQDIKTKELELADAKVNLAKTVNSLLAQMQARQQAYQLAVANFVTAQNTYRWDQKKYELGQISKMTLQASELNFLKTKNKKEAAGYDLYLARRSLELAQAGVL</sequence>
<name>K8EHQ4_9FIRM</name>
<comment type="caution">
    <text evidence="3">The sequence shown here is derived from an EMBL/GenBank/DDBJ whole genome shotgun (WGS) entry which is preliminary data.</text>
</comment>
<dbReference type="AlphaFoldDB" id="K8EHQ4"/>
<accession>K8EHQ4</accession>
<feature type="coiled-coil region" evidence="1">
    <location>
        <begin position="271"/>
        <end position="298"/>
    </location>
</feature>
<keyword evidence="2" id="KW-0732">Signal</keyword>
<dbReference type="SUPFAM" id="SSF56954">
    <property type="entry name" value="Outer membrane efflux proteins (OEP)"/>
    <property type="match status" value="1"/>
</dbReference>
<dbReference type="Proteomes" id="UP000009315">
    <property type="component" value="Unassembled WGS sequence"/>
</dbReference>
<feature type="signal peptide" evidence="2">
    <location>
        <begin position="1"/>
        <end position="22"/>
    </location>
</feature>
<dbReference type="eggNOG" id="COG1538">
    <property type="taxonomic scope" value="Bacteria"/>
</dbReference>
<evidence type="ECO:0000256" key="2">
    <source>
        <dbReference type="SAM" id="SignalP"/>
    </source>
</evidence>
<evidence type="ECO:0000313" key="3">
    <source>
        <dbReference type="EMBL" id="CCO08166.1"/>
    </source>
</evidence>
<keyword evidence="1" id="KW-0175">Coiled coil</keyword>
<reference evidence="3 4" key="1">
    <citation type="journal article" date="2013" name="Genome Announc.">
        <title>Genome Sequence of the Sulfate-Reducing Bacterium Desulfotomaculum hydrothermale Lam5(T).</title>
        <authorList>
            <person name="Amin O."/>
            <person name="Fardeau M.L."/>
            <person name="Valette O."/>
            <person name="Hirschler-Rea A."/>
            <person name="Barbe V."/>
            <person name="Medigue C."/>
            <person name="Vacherie B."/>
            <person name="Ollivier B."/>
            <person name="Bertin P.N."/>
            <person name="Dolla A."/>
        </authorList>
    </citation>
    <scope>NUCLEOTIDE SEQUENCE [LARGE SCALE GENOMIC DNA]</scope>
    <source>
        <strain evidence="4">Lam5 / DSM 18033</strain>
    </source>
</reference>
<proteinExistence type="predicted"/>
<protein>
    <submittedName>
        <fullName evidence="3">Outer membrane protein-like protein</fullName>
    </submittedName>
</protein>
<evidence type="ECO:0000256" key="1">
    <source>
        <dbReference type="SAM" id="Coils"/>
    </source>
</evidence>
<organism evidence="3 4">
    <name type="scientific">Desulforamulus hydrothermalis Lam5 = DSM 18033</name>
    <dbReference type="NCBI Taxonomy" id="1121428"/>
    <lineage>
        <taxon>Bacteria</taxon>
        <taxon>Bacillati</taxon>
        <taxon>Bacillota</taxon>
        <taxon>Clostridia</taxon>
        <taxon>Eubacteriales</taxon>
        <taxon>Peptococcaceae</taxon>
        <taxon>Desulforamulus</taxon>
    </lineage>
</organism>
<gene>
    <name evidence="3" type="ORF">DESHY_20035</name>
</gene>
<feature type="chain" id="PRO_5011734732" evidence="2">
    <location>
        <begin position="23"/>
        <end position="400"/>
    </location>
</feature>